<dbReference type="Proteomes" id="UP000886520">
    <property type="component" value="Chromosome 25"/>
</dbReference>
<dbReference type="AlphaFoldDB" id="A0A9D4U2F9"/>
<dbReference type="OrthoDB" id="10467439at2759"/>
<comment type="caution">
    <text evidence="2">The sequence shown here is derived from an EMBL/GenBank/DDBJ whole genome shotgun (WGS) entry which is preliminary data.</text>
</comment>
<proteinExistence type="predicted"/>
<dbReference type="InterPro" id="IPR008889">
    <property type="entry name" value="VQ"/>
</dbReference>
<name>A0A9D4U2F9_ADICA</name>
<accession>A0A9D4U2F9</accession>
<sequence>MPRRRVIPTVRVVHVCPPILVHTDLSNFQAVVQELTGKRQMASMESVADLADCHVCNHHDQCGMRATNEPDILEGRLKGAENSNNQFCFNDDCLSTDDVNDVDGDSCARDGFLIPTDDGCLSPNCSTNSTSSNNSFIYNEVTSAGRSLINNMAPNGGMSEEIIACISTPPLMRPDMSKLVTSEGEYVAHQLACSDGSQPSKRAKPTNENNYHDPEARFTYLCNSMEHIFSQHAEESTVISGFITPPIFSLNDEQLIAEYGDHDLLQDLYDMEIFPLSSACSLPG</sequence>
<evidence type="ECO:0000313" key="2">
    <source>
        <dbReference type="EMBL" id="KAI5059715.1"/>
    </source>
</evidence>
<protein>
    <recommendedName>
        <fullName evidence="1">VQ domain-containing protein</fullName>
    </recommendedName>
</protein>
<keyword evidence="3" id="KW-1185">Reference proteome</keyword>
<evidence type="ECO:0000259" key="1">
    <source>
        <dbReference type="Pfam" id="PF05678"/>
    </source>
</evidence>
<feature type="domain" description="VQ" evidence="1">
    <location>
        <begin position="19"/>
        <end position="38"/>
    </location>
</feature>
<evidence type="ECO:0000313" key="3">
    <source>
        <dbReference type="Proteomes" id="UP000886520"/>
    </source>
</evidence>
<dbReference type="Pfam" id="PF05678">
    <property type="entry name" value="VQ"/>
    <property type="match status" value="1"/>
</dbReference>
<gene>
    <name evidence="2" type="ORF">GOP47_0026034</name>
</gene>
<dbReference type="EMBL" id="JABFUD020000025">
    <property type="protein sequence ID" value="KAI5059715.1"/>
    <property type="molecule type" value="Genomic_DNA"/>
</dbReference>
<reference evidence="2" key="1">
    <citation type="submission" date="2021-01" db="EMBL/GenBank/DDBJ databases">
        <title>Adiantum capillus-veneris genome.</title>
        <authorList>
            <person name="Fang Y."/>
            <person name="Liao Q."/>
        </authorList>
    </citation>
    <scope>NUCLEOTIDE SEQUENCE</scope>
    <source>
        <strain evidence="2">H3</strain>
        <tissue evidence="2">Leaf</tissue>
    </source>
</reference>
<organism evidence="2 3">
    <name type="scientific">Adiantum capillus-veneris</name>
    <name type="common">Maidenhair fern</name>
    <dbReference type="NCBI Taxonomy" id="13818"/>
    <lineage>
        <taxon>Eukaryota</taxon>
        <taxon>Viridiplantae</taxon>
        <taxon>Streptophyta</taxon>
        <taxon>Embryophyta</taxon>
        <taxon>Tracheophyta</taxon>
        <taxon>Polypodiopsida</taxon>
        <taxon>Polypodiidae</taxon>
        <taxon>Polypodiales</taxon>
        <taxon>Pteridineae</taxon>
        <taxon>Pteridaceae</taxon>
        <taxon>Vittarioideae</taxon>
        <taxon>Adiantum</taxon>
    </lineage>
</organism>